<reference evidence="1 2" key="1">
    <citation type="journal article" date="2018" name="Science">
        <title>The opium poppy genome and morphinan production.</title>
        <authorList>
            <person name="Guo L."/>
            <person name="Winzer T."/>
            <person name="Yang X."/>
            <person name="Li Y."/>
            <person name="Ning Z."/>
            <person name="He Z."/>
            <person name="Teodor R."/>
            <person name="Lu Y."/>
            <person name="Bowser T.A."/>
            <person name="Graham I.A."/>
            <person name="Ye K."/>
        </authorList>
    </citation>
    <scope>NUCLEOTIDE SEQUENCE [LARGE SCALE GENOMIC DNA]</scope>
    <source>
        <strain evidence="2">cv. HN1</strain>
        <tissue evidence="1">Leaves</tissue>
    </source>
</reference>
<dbReference type="EMBL" id="CM010717">
    <property type="protein sequence ID" value="RZC53588.1"/>
    <property type="molecule type" value="Genomic_DNA"/>
</dbReference>
<dbReference type="AlphaFoldDB" id="A0A4Y7J1F3"/>
<proteinExistence type="predicted"/>
<keyword evidence="2" id="KW-1185">Reference proteome</keyword>
<evidence type="ECO:0000313" key="1">
    <source>
        <dbReference type="EMBL" id="RZC53588.1"/>
    </source>
</evidence>
<organism evidence="1 2">
    <name type="scientific">Papaver somniferum</name>
    <name type="common">Opium poppy</name>
    <dbReference type="NCBI Taxonomy" id="3469"/>
    <lineage>
        <taxon>Eukaryota</taxon>
        <taxon>Viridiplantae</taxon>
        <taxon>Streptophyta</taxon>
        <taxon>Embryophyta</taxon>
        <taxon>Tracheophyta</taxon>
        <taxon>Spermatophyta</taxon>
        <taxon>Magnoliopsida</taxon>
        <taxon>Ranunculales</taxon>
        <taxon>Papaveraceae</taxon>
        <taxon>Papaveroideae</taxon>
        <taxon>Papaver</taxon>
    </lineage>
</organism>
<dbReference type="Gramene" id="RZC53588">
    <property type="protein sequence ID" value="RZC53588"/>
    <property type="gene ID" value="C5167_012443"/>
</dbReference>
<accession>A0A4Y7J1F3</accession>
<protein>
    <submittedName>
        <fullName evidence="1">Uncharacterized protein</fullName>
    </submittedName>
</protein>
<dbReference type="Proteomes" id="UP000316621">
    <property type="component" value="Chromosome 3"/>
</dbReference>
<sequence length="120" mass="14038">MLYLLLTYGANVMAYDLSYVLVEPSFQCYWVGMRRLSYKGKETEDEEGLYLYQKSLNLLLEDHQSKRRLEAIRMNEQMLGAYAVVNYRAEVDRLAEKVSVLDAVVHSRDRVPEKEPVILE</sequence>
<evidence type="ECO:0000313" key="2">
    <source>
        <dbReference type="Proteomes" id="UP000316621"/>
    </source>
</evidence>
<gene>
    <name evidence="1" type="ORF">C5167_012443</name>
</gene>
<name>A0A4Y7J1F3_PAPSO</name>